<name>A0ABT8T7I6_9BACT</name>
<organism evidence="8 9">
    <name type="scientific">Campylobacter magnus</name>
    <dbReference type="NCBI Taxonomy" id="3026462"/>
    <lineage>
        <taxon>Bacteria</taxon>
        <taxon>Pseudomonadati</taxon>
        <taxon>Campylobacterota</taxon>
        <taxon>Epsilonproteobacteria</taxon>
        <taxon>Campylobacterales</taxon>
        <taxon>Campylobacteraceae</taxon>
        <taxon>Campylobacter</taxon>
    </lineage>
</organism>
<keyword evidence="2 6" id="KW-0349">Heme</keyword>
<gene>
    <name evidence="8" type="ORF">Q2362_04840</name>
</gene>
<accession>A0ABT8T7I6</accession>
<dbReference type="PANTHER" id="PTHR30600:SF7">
    <property type="entry name" value="CYTOCHROME C PEROXIDASE-RELATED"/>
    <property type="match status" value="1"/>
</dbReference>
<keyword evidence="5 6" id="KW-0408">Iron</keyword>
<evidence type="ECO:0000256" key="4">
    <source>
        <dbReference type="ARBA" id="ARBA00023002"/>
    </source>
</evidence>
<evidence type="ECO:0000259" key="7">
    <source>
        <dbReference type="PROSITE" id="PS51007"/>
    </source>
</evidence>
<dbReference type="Proteomes" id="UP001171111">
    <property type="component" value="Unassembled WGS sequence"/>
</dbReference>
<dbReference type="RefSeq" id="WP_273932731.1">
    <property type="nucleotide sequence ID" value="NZ_JAQSLK010000005.1"/>
</dbReference>
<keyword evidence="3 6" id="KW-0479">Metal-binding</keyword>
<dbReference type="PROSITE" id="PS51007">
    <property type="entry name" value="CYTC"/>
    <property type="match status" value="2"/>
</dbReference>
<reference evidence="8 9" key="1">
    <citation type="submission" date="2023-06" db="EMBL/GenBank/DDBJ databases">
        <title>Campylobacter magnum sp. nov., isolated from cecal contents of domestic pigs (Sus scrofa domesticus).</title>
        <authorList>
            <person name="Papic B."/>
            <person name="Gruntar I."/>
        </authorList>
    </citation>
    <scope>NUCLEOTIDE SEQUENCE [LARGE SCALE GENOMIC DNA]</scope>
    <source>
        <strain evidence="9">34484-21</strain>
    </source>
</reference>
<evidence type="ECO:0000256" key="5">
    <source>
        <dbReference type="ARBA" id="ARBA00023004"/>
    </source>
</evidence>
<dbReference type="Pfam" id="PF00034">
    <property type="entry name" value="Cytochrom_C"/>
    <property type="match status" value="1"/>
</dbReference>
<dbReference type="Pfam" id="PF03150">
    <property type="entry name" value="CCP_MauG"/>
    <property type="match status" value="1"/>
</dbReference>
<dbReference type="GO" id="GO:0004601">
    <property type="term" value="F:peroxidase activity"/>
    <property type="evidence" value="ECO:0007669"/>
    <property type="project" value="UniProtKB-KW"/>
</dbReference>
<evidence type="ECO:0000256" key="2">
    <source>
        <dbReference type="ARBA" id="ARBA00022617"/>
    </source>
</evidence>
<sequence length="276" mass="31597">MILKIFRVLSIFVLCTAGFSEVISPIKPYDYNENKANLGKSLFFDTRLNENNFSCQRCHHLLKEVTGTSKTPFSSPSILNSSMNYYFTKEGVRQSLKEEIKNMFLDTKAYNTKPSYFIAQIKKNPIYIEQFKEIYGNINFENAIDAIEEFIKALRMPSRFDYYLQGHDDVFNEDEKEGYRLFIRKGCVTCHNGANLGGGMAAYIKNAGSKKKMRTVPSLRNVAKTAPYIGNITNLKDTLRFLKLSVISSTLNEAEMDKIIIFLKTLDSEIPPILQH</sequence>
<comment type="subcellular location">
    <subcellularLocation>
        <location evidence="1">Cell envelope</location>
    </subcellularLocation>
</comment>
<dbReference type="Gene3D" id="1.10.760.10">
    <property type="entry name" value="Cytochrome c-like domain"/>
    <property type="match status" value="2"/>
</dbReference>
<comment type="caution">
    <text evidence="8">The sequence shown here is derived from an EMBL/GenBank/DDBJ whole genome shotgun (WGS) entry which is preliminary data.</text>
</comment>
<keyword evidence="8" id="KW-0575">Peroxidase</keyword>
<protein>
    <submittedName>
        <fullName evidence="8">Cytochrome c peroxidase</fullName>
    </submittedName>
</protein>
<evidence type="ECO:0000313" key="8">
    <source>
        <dbReference type="EMBL" id="MDO2409425.1"/>
    </source>
</evidence>
<dbReference type="PANTHER" id="PTHR30600">
    <property type="entry name" value="CYTOCHROME C PEROXIDASE-RELATED"/>
    <property type="match status" value="1"/>
</dbReference>
<keyword evidence="9" id="KW-1185">Reference proteome</keyword>
<evidence type="ECO:0000256" key="6">
    <source>
        <dbReference type="PROSITE-ProRule" id="PRU00433"/>
    </source>
</evidence>
<evidence type="ECO:0000256" key="3">
    <source>
        <dbReference type="ARBA" id="ARBA00022723"/>
    </source>
</evidence>
<dbReference type="SUPFAM" id="SSF46626">
    <property type="entry name" value="Cytochrome c"/>
    <property type="match status" value="2"/>
</dbReference>
<evidence type="ECO:0000256" key="1">
    <source>
        <dbReference type="ARBA" id="ARBA00004196"/>
    </source>
</evidence>
<dbReference type="InterPro" id="IPR051395">
    <property type="entry name" value="Cytochrome_c_Peroxidase/MauG"/>
</dbReference>
<dbReference type="InterPro" id="IPR036909">
    <property type="entry name" value="Cyt_c-like_dom_sf"/>
</dbReference>
<keyword evidence="4" id="KW-0560">Oxidoreductase</keyword>
<dbReference type="InterPro" id="IPR009056">
    <property type="entry name" value="Cyt_c-like_dom"/>
</dbReference>
<feature type="domain" description="Cytochrome c" evidence="7">
    <location>
        <begin position="173"/>
        <end position="267"/>
    </location>
</feature>
<evidence type="ECO:0000313" key="9">
    <source>
        <dbReference type="Proteomes" id="UP001171111"/>
    </source>
</evidence>
<feature type="domain" description="Cytochrome c" evidence="7">
    <location>
        <begin position="34"/>
        <end position="155"/>
    </location>
</feature>
<proteinExistence type="predicted"/>
<dbReference type="InterPro" id="IPR004852">
    <property type="entry name" value="Di-haem_cyt_c_peroxidsae"/>
</dbReference>
<dbReference type="EMBL" id="JAULJQ010000005">
    <property type="protein sequence ID" value="MDO2409425.1"/>
    <property type="molecule type" value="Genomic_DNA"/>
</dbReference>